<dbReference type="SUPFAM" id="SSF63411">
    <property type="entry name" value="LuxS/MPP-like metallohydrolase"/>
    <property type="match status" value="2"/>
</dbReference>
<dbReference type="PANTHER" id="PTHR11851">
    <property type="entry name" value="METALLOPROTEASE"/>
    <property type="match status" value="1"/>
</dbReference>
<proteinExistence type="inferred from homology"/>
<dbReference type="PANTHER" id="PTHR11851:SF49">
    <property type="entry name" value="MITOCHONDRIAL-PROCESSING PEPTIDASE SUBUNIT ALPHA"/>
    <property type="match status" value="1"/>
</dbReference>
<dbReference type="GO" id="GO:0046872">
    <property type="term" value="F:metal ion binding"/>
    <property type="evidence" value="ECO:0007669"/>
    <property type="project" value="InterPro"/>
</dbReference>
<dbReference type="InterPro" id="IPR001431">
    <property type="entry name" value="Pept_M16_Zn_BS"/>
</dbReference>
<sequence length="417" mass="46588">MYHKTVLPNGLRVVTERIPGLRSVSVGIWVNVGSRDETKEINGIAHFIEHMVFKGTGRRSALDIAKEIDRVGGLSNAFTSRENTCFHAKVLDEHLPRILDLLADIFLHSRFDQAELERERQVILQEINMVEDSPDELVHDLFGRLVFGENPLGFSVLGTKETVSRMTSAGLKDYLHRAYTAEKIVIAGAGNLDHASFVEMVEKEFAEVPPKDGLSARSTPEFQATMALYPRDLEQVHLVLGGPGPAARDERRYAGLLLNVILGGSMSSRLFQEIRERRGLAYSIYSYLSLYEDVGLFGIYAGVAPDKVNETVAIILEQIARLRENHIGEEELAAARDHVKGGLLLSAESSDTRMTRLARNEILFSRYVSYEEAISRIEAVTPEDICQLARDFLTPERLSLVALGPIAEEKLTAFRRI</sequence>
<name>A0A6G7PVX5_9BACT</name>
<keyword evidence="5" id="KW-1185">Reference proteome</keyword>
<dbReference type="Proteomes" id="UP000502179">
    <property type="component" value="Chromosome"/>
</dbReference>
<comment type="similarity">
    <text evidence="2 3">Belongs to the peptidase M16 family.</text>
</comment>
<dbReference type="PROSITE" id="PS00143">
    <property type="entry name" value="INSULINASE"/>
    <property type="match status" value="1"/>
</dbReference>
<dbReference type="InterPro" id="IPR007863">
    <property type="entry name" value="Peptidase_M16_C"/>
</dbReference>
<organism evidence="4 5">
    <name type="scientific">Thermosulfuriphilus ammonigenes</name>
    <dbReference type="NCBI Taxonomy" id="1936021"/>
    <lineage>
        <taxon>Bacteria</taxon>
        <taxon>Pseudomonadati</taxon>
        <taxon>Thermodesulfobacteriota</taxon>
        <taxon>Thermodesulfobacteria</taxon>
        <taxon>Thermodesulfobacteriales</taxon>
        <taxon>Thermodesulfobacteriaceae</taxon>
        <taxon>Thermosulfuriphilus</taxon>
    </lineage>
</organism>
<dbReference type="EMBL" id="CP048877">
    <property type="protein sequence ID" value="QIJ71598.1"/>
    <property type="molecule type" value="Genomic_DNA"/>
</dbReference>
<dbReference type="InterPro" id="IPR011249">
    <property type="entry name" value="Metalloenz_LuxS/M16"/>
</dbReference>
<evidence type="ECO:0000313" key="4">
    <source>
        <dbReference type="EMBL" id="QIJ71598.1"/>
    </source>
</evidence>
<dbReference type="Pfam" id="PF00675">
    <property type="entry name" value="Peptidase_M16"/>
    <property type="match status" value="1"/>
</dbReference>
<protein>
    <submittedName>
        <fullName evidence="4">Insulinase family protein</fullName>
    </submittedName>
</protein>
<dbReference type="Pfam" id="PF05193">
    <property type="entry name" value="Peptidase_M16_C"/>
    <property type="match status" value="1"/>
</dbReference>
<evidence type="ECO:0000256" key="2">
    <source>
        <dbReference type="ARBA" id="ARBA00007261"/>
    </source>
</evidence>
<dbReference type="RefSeq" id="WP_166031816.1">
    <property type="nucleotide sequence ID" value="NZ_CP048877.1"/>
</dbReference>
<accession>A0A6G7PVX5</accession>
<evidence type="ECO:0000256" key="3">
    <source>
        <dbReference type="RuleBase" id="RU004447"/>
    </source>
</evidence>
<reference evidence="4 5" key="1">
    <citation type="submission" date="2020-02" db="EMBL/GenBank/DDBJ databases">
        <title>Genome analysis of Thermosulfuriphilus ammonigenes ST65T, an anaerobic thermophilic chemolithoautotrophic bacterium isolated from a deep-sea hydrothermal vent.</title>
        <authorList>
            <person name="Slobodkina G."/>
            <person name="Allioux M."/>
            <person name="Merkel A."/>
            <person name="Alain K."/>
            <person name="Jebbar M."/>
            <person name="Slobodkin A."/>
        </authorList>
    </citation>
    <scope>NUCLEOTIDE SEQUENCE [LARGE SCALE GENOMIC DNA]</scope>
    <source>
        <strain evidence="4 5">ST65</strain>
    </source>
</reference>
<evidence type="ECO:0000256" key="1">
    <source>
        <dbReference type="ARBA" id="ARBA00001947"/>
    </source>
</evidence>
<dbReference type="KEGG" id="tav:G4V39_04595"/>
<comment type="cofactor">
    <cofactor evidence="1">
        <name>Zn(2+)</name>
        <dbReference type="ChEBI" id="CHEBI:29105"/>
    </cofactor>
</comment>
<dbReference type="InterPro" id="IPR050361">
    <property type="entry name" value="MPP/UQCRC_Complex"/>
</dbReference>
<evidence type="ECO:0000313" key="5">
    <source>
        <dbReference type="Proteomes" id="UP000502179"/>
    </source>
</evidence>
<dbReference type="InterPro" id="IPR011765">
    <property type="entry name" value="Pept_M16_N"/>
</dbReference>
<dbReference type="FunFam" id="3.30.830.10:FF:000008">
    <property type="entry name" value="Mitochondrial-processing peptidase subunit beta"/>
    <property type="match status" value="1"/>
</dbReference>
<dbReference type="Gene3D" id="3.30.830.10">
    <property type="entry name" value="Metalloenzyme, LuxS/M16 peptidase-like"/>
    <property type="match status" value="2"/>
</dbReference>
<dbReference type="GO" id="GO:0006508">
    <property type="term" value="P:proteolysis"/>
    <property type="evidence" value="ECO:0007669"/>
    <property type="project" value="InterPro"/>
</dbReference>
<gene>
    <name evidence="4" type="ORF">G4V39_04595</name>
</gene>
<dbReference type="GO" id="GO:0004222">
    <property type="term" value="F:metalloendopeptidase activity"/>
    <property type="evidence" value="ECO:0007669"/>
    <property type="project" value="InterPro"/>
</dbReference>
<dbReference type="AlphaFoldDB" id="A0A6G7PVX5"/>